<dbReference type="GO" id="GO:0009922">
    <property type="term" value="F:fatty acid elongase activity"/>
    <property type="evidence" value="ECO:0007669"/>
    <property type="project" value="UniProtKB-EC"/>
</dbReference>
<evidence type="ECO:0000256" key="1">
    <source>
        <dbReference type="ARBA" id="ARBA00023315"/>
    </source>
</evidence>
<dbReference type="Gramene" id="PRQ58994">
    <property type="protein sequence ID" value="PRQ58994"/>
    <property type="gene ID" value="RchiOBHm_Chr1g0365281"/>
</dbReference>
<dbReference type="InterPro" id="IPR013601">
    <property type="entry name" value="FAE1_typ3_polyketide_synth"/>
</dbReference>
<comment type="catalytic activity">
    <reaction evidence="2">
        <text>a very-long-chain acyl-CoA + malonyl-CoA + H(+) = a very-long-chain 3-oxoacyl-CoA + CO2 + CoA</text>
        <dbReference type="Rhea" id="RHEA:32727"/>
        <dbReference type="ChEBI" id="CHEBI:15378"/>
        <dbReference type="ChEBI" id="CHEBI:16526"/>
        <dbReference type="ChEBI" id="CHEBI:57287"/>
        <dbReference type="ChEBI" id="CHEBI:57384"/>
        <dbReference type="ChEBI" id="CHEBI:90725"/>
        <dbReference type="ChEBI" id="CHEBI:90736"/>
        <dbReference type="EC" id="2.3.1.199"/>
    </reaction>
</comment>
<dbReference type="STRING" id="74649.A0A2P6SJZ3"/>
<evidence type="ECO:0000313" key="5">
    <source>
        <dbReference type="Proteomes" id="UP000238479"/>
    </source>
</evidence>
<keyword evidence="4" id="KW-0808">Transferase</keyword>
<dbReference type="EC" id="2.3.1.199" evidence="4"/>
<keyword evidence="5" id="KW-1185">Reference proteome</keyword>
<gene>
    <name evidence="4" type="ORF">RchiOBHm_Chr1g0365281</name>
</gene>
<dbReference type="InterPro" id="IPR012392">
    <property type="entry name" value="3-ktacl-CoA_syn"/>
</dbReference>
<dbReference type="InterPro" id="IPR016039">
    <property type="entry name" value="Thiolase-like"/>
</dbReference>
<feature type="domain" description="FAE" evidence="3">
    <location>
        <begin position="1"/>
        <end position="61"/>
    </location>
</feature>
<dbReference type="SUPFAM" id="SSF53901">
    <property type="entry name" value="Thiolase-like"/>
    <property type="match status" value="1"/>
</dbReference>
<dbReference type="AlphaFoldDB" id="A0A2P6SJZ3"/>
<evidence type="ECO:0000256" key="2">
    <source>
        <dbReference type="ARBA" id="ARBA00047375"/>
    </source>
</evidence>
<evidence type="ECO:0000259" key="3">
    <source>
        <dbReference type="Pfam" id="PF08392"/>
    </source>
</evidence>
<dbReference type="EMBL" id="PDCK01000039">
    <property type="protein sequence ID" value="PRQ58994.1"/>
    <property type="molecule type" value="Genomic_DNA"/>
</dbReference>
<reference evidence="4 5" key="1">
    <citation type="journal article" date="2018" name="Nat. Genet.">
        <title>The Rosa genome provides new insights in the design of modern roses.</title>
        <authorList>
            <person name="Bendahmane M."/>
        </authorList>
    </citation>
    <scope>NUCLEOTIDE SEQUENCE [LARGE SCALE GENOMIC DNA]</scope>
    <source>
        <strain evidence="5">cv. Old Blush</strain>
    </source>
</reference>
<dbReference type="OMA" id="CNTESMA"/>
<sequence length="197" mass="22376">MDEIIFATVDKLFARNSSIPPSQIDILVVNVFMHVLPCTFSTSRILNRYKMREDIKTFNLALWNGLQCNTESMAPNRYCGKEKSMMLTNCLFRAGGCSMLFTNRRSLQHLAMLKLKWLVRTHIGPSDKAYECCIQLEDESGHLGFRLTKHVTEAAALAFTVNLQVLVPKVLPLTEIIRYLVASRLQKKKTAVPNAKI</sequence>
<feature type="domain" description="FAE" evidence="3">
    <location>
        <begin position="69"/>
        <end position="187"/>
    </location>
</feature>
<comment type="caution">
    <text evidence="4">The sequence shown here is derived from an EMBL/GenBank/DDBJ whole genome shotgun (WGS) entry which is preliminary data.</text>
</comment>
<dbReference type="Pfam" id="PF08392">
    <property type="entry name" value="FAE1_CUT1_RppA"/>
    <property type="match status" value="2"/>
</dbReference>
<evidence type="ECO:0000313" key="4">
    <source>
        <dbReference type="EMBL" id="PRQ58994.1"/>
    </source>
</evidence>
<protein>
    <submittedName>
        <fullName evidence="4">Putative very-long-chain 3-oxoacyl-CoA synthase</fullName>
        <ecNumber evidence="4">2.3.1.199</ecNumber>
    </submittedName>
</protein>
<dbReference type="PANTHER" id="PTHR31561">
    <property type="entry name" value="3-KETOACYL-COA SYNTHASE"/>
    <property type="match status" value="1"/>
</dbReference>
<dbReference type="Proteomes" id="UP000238479">
    <property type="component" value="Chromosome 1"/>
</dbReference>
<dbReference type="GO" id="GO:0006633">
    <property type="term" value="P:fatty acid biosynthetic process"/>
    <property type="evidence" value="ECO:0007669"/>
    <property type="project" value="InterPro"/>
</dbReference>
<accession>A0A2P6SJZ3</accession>
<keyword evidence="1 4" id="KW-0012">Acyltransferase</keyword>
<organism evidence="4 5">
    <name type="scientific">Rosa chinensis</name>
    <name type="common">China rose</name>
    <dbReference type="NCBI Taxonomy" id="74649"/>
    <lineage>
        <taxon>Eukaryota</taxon>
        <taxon>Viridiplantae</taxon>
        <taxon>Streptophyta</taxon>
        <taxon>Embryophyta</taxon>
        <taxon>Tracheophyta</taxon>
        <taxon>Spermatophyta</taxon>
        <taxon>Magnoliopsida</taxon>
        <taxon>eudicotyledons</taxon>
        <taxon>Gunneridae</taxon>
        <taxon>Pentapetalae</taxon>
        <taxon>rosids</taxon>
        <taxon>fabids</taxon>
        <taxon>Rosales</taxon>
        <taxon>Rosaceae</taxon>
        <taxon>Rosoideae</taxon>
        <taxon>Rosoideae incertae sedis</taxon>
        <taxon>Rosa</taxon>
    </lineage>
</organism>
<proteinExistence type="predicted"/>
<dbReference type="GO" id="GO:0016020">
    <property type="term" value="C:membrane"/>
    <property type="evidence" value="ECO:0007669"/>
    <property type="project" value="InterPro"/>
</dbReference>
<name>A0A2P6SJZ3_ROSCH</name>